<name>A0AC34QM32_9BILA</name>
<protein>
    <submittedName>
        <fullName evidence="2">Maturase K</fullName>
    </submittedName>
</protein>
<dbReference type="Proteomes" id="UP000887576">
    <property type="component" value="Unplaced"/>
</dbReference>
<dbReference type="WBParaSite" id="JU765_v2.g17586.t2">
    <property type="protein sequence ID" value="JU765_v2.g17586.t2"/>
    <property type="gene ID" value="JU765_v2.g17586"/>
</dbReference>
<evidence type="ECO:0000313" key="1">
    <source>
        <dbReference type="Proteomes" id="UP000887576"/>
    </source>
</evidence>
<proteinExistence type="predicted"/>
<organism evidence="1 2">
    <name type="scientific">Panagrolaimus sp. JU765</name>
    <dbReference type="NCBI Taxonomy" id="591449"/>
    <lineage>
        <taxon>Eukaryota</taxon>
        <taxon>Metazoa</taxon>
        <taxon>Ecdysozoa</taxon>
        <taxon>Nematoda</taxon>
        <taxon>Chromadorea</taxon>
        <taxon>Rhabditida</taxon>
        <taxon>Tylenchina</taxon>
        <taxon>Panagrolaimomorpha</taxon>
        <taxon>Panagrolaimoidea</taxon>
        <taxon>Panagrolaimidae</taxon>
        <taxon>Panagrolaimus</taxon>
    </lineage>
</organism>
<reference evidence="2" key="1">
    <citation type="submission" date="2022-11" db="UniProtKB">
        <authorList>
            <consortium name="WormBaseParasite"/>
        </authorList>
    </citation>
    <scope>IDENTIFICATION</scope>
</reference>
<accession>A0AC34QM32</accession>
<sequence>MPTIPFNWKSVFVEFFDHCQNSDEKWAILCSFFMKSLKHQQLIYSMFENVKRIILSDDTITYFFESNYILSLNYPLPDALWKFLLLHVRVLQIDSMLSGTLSQQFLKMAGKFNCFEEFVLFRTVSTTNTKDELKLITNVIDRAVPKGGICSIVAWSDIVHFNTRYFERARIYLDQFPTDAREFLAKKTFAVNELILESSDFITSTDIEVLHKPNQINGMFEGSRLKCRLTTKLELIVTNFAFDKDFHIDRLLLKCRLTTKLELIVTNFAFDKDFHIDRLLFDIKRIFPQLERVKIELKFKCEFQQRKQIPIAGVMIQKEMRMMNGFEIHVVMKPVIIFNGRDFSEDFVKRAFLEIVAVEDYTFGNINENIEEYHGKFSRYVSKPSDPDEKIFSFDMVIKHATPQVNGANMLYF</sequence>
<evidence type="ECO:0000313" key="2">
    <source>
        <dbReference type="WBParaSite" id="JU765_v2.g17586.t2"/>
    </source>
</evidence>